<dbReference type="Proteomes" id="UP000481043">
    <property type="component" value="Unassembled WGS sequence"/>
</dbReference>
<accession>A0A6M0QBE6</accession>
<evidence type="ECO:0000313" key="3">
    <source>
        <dbReference type="Proteomes" id="UP000481043"/>
    </source>
</evidence>
<proteinExistence type="predicted"/>
<dbReference type="Gene3D" id="1.10.10.10">
    <property type="entry name" value="Winged helix-like DNA-binding domain superfamily/Winged helix DNA-binding domain"/>
    <property type="match status" value="1"/>
</dbReference>
<dbReference type="NCBIfam" id="NF005061">
    <property type="entry name" value="PRK06474.1"/>
    <property type="match status" value="1"/>
</dbReference>
<dbReference type="AlphaFoldDB" id="A0A6M0QBE6"/>
<evidence type="ECO:0000256" key="1">
    <source>
        <dbReference type="ARBA" id="ARBA00023125"/>
    </source>
</evidence>
<organism evidence="2 3">
    <name type="scientific">Bacillus mesophilus</name>
    <dbReference type="NCBI Taxonomy" id="1808955"/>
    <lineage>
        <taxon>Bacteria</taxon>
        <taxon>Bacillati</taxon>
        <taxon>Bacillota</taxon>
        <taxon>Bacilli</taxon>
        <taxon>Bacillales</taxon>
        <taxon>Bacillaceae</taxon>
        <taxon>Bacillus</taxon>
    </lineage>
</organism>
<dbReference type="RefSeq" id="WP_163181407.1">
    <property type="nucleotide sequence ID" value="NZ_JAAIWM010000008.1"/>
</dbReference>
<dbReference type="Gene3D" id="6.10.140.2180">
    <property type="match status" value="1"/>
</dbReference>
<name>A0A6M0QBE6_9BACI</name>
<dbReference type="CDD" id="cd00090">
    <property type="entry name" value="HTH_ARSR"/>
    <property type="match status" value="1"/>
</dbReference>
<dbReference type="SUPFAM" id="SSF46785">
    <property type="entry name" value="Winged helix' DNA-binding domain"/>
    <property type="match status" value="1"/>
</dbReference>
<reference evidence="2 3" key="1">
    <citation type="submission" date="2020-02" db="EMBL/GenBank/DDBJ databases">
        <title>Bacillus aquiflavi sp. nov., isolated from yellow water of strong flavor Chinese baijiu in Yibin region of China.</title>
        <authorList>
            <person name="Xie J."/>
        </authorList>
    </citation>
    <scope>NUCLEOTIDE SEQUENCE [LARGE SCALE GENOMIC DNA]</scope>
    <source>
        <strain evidence="2 3">SA4</strain>
    </source>
</reference>
<dbReference type="GO" id="GO:0003677">
    <property type="term" value="F:DNA binding"/>
    <property type="evidence" value="ECO:0007669"/>
    <property type="project" value="UniProtKB-KW"/>
</dbReference>
<keyword evidence="3" id="KW-1185">Reference proteome</keyword>
<dbReference type="Pfam" id="PF12840">
    <property type="entry name" value="HTH_20"/>
    <property type="match status" value="1"/>
</dbReference>
<gene>
    <name evidence="2" type="ORF">G4D63_18220</name>
</gene>
<dbReference type="InterPro" id="IPR036390">
    <property type="entry name" value="WH_DNA-bd_sf"/>
</dbReference>
<comment type="caution">
    <text evidence="2">The sequence shown here is derived from an EMBL/GenBank/DDBJ whole genome shotgun (WGS) entry which is preliminary data.</text>
</comment>
<keyword evidence="1" id="KW-0238">DNA-binding</keyword>
<sequence>MSESKADLLLHPIRMRILQSLINESLSAQQMREKLPEVPQATFYRHLKKLYESGTIFVTDEQPIRGTIEKVYSLSPNNSQINNGDLSEYTKDQHLELFMKYMANLLSEYEQYVSQGSFDFEKDGVSLRQATIFLSDEEFKDFLQEVSQAYAKVIKNQPSPNRKKRTFANIIIPGINQ</sequence>
<evidence type="ECO:0000313" key="2">
    <source>
        <dbReference type="EMBL" id="NEY73655.1"/>
    </source>
</evidence>
<dbReference type="InterPro" id="IPR036388">
    <property type="entry name" value="WH-like_DNA-bd_sf"/>
</dbReference>
<protein>
    <submittedName>
        <fullName evidence="2">Helix-turn-helix domain-containing protein</fullName>
    </submittedName>
</protein>
<dbReference type="EMBL" id="JAAIWM010000008">
    <property type="protein sequence ID" value="NEY73655.1"/>
    <property type="molecule type" value="Genomic_DNA"/>
</dbReference>
<dbReference type="InterPro" id="IPR011991">
    <property type="entry name" value="ArsR-like_HTH"/>
</dbReference>